<feature type="transmembrane region" description="Helical" evidence="5">
    <location>
        <begin position="9"/>
        <end position="27"/>
    </location>
</feature>
<dbReference type="Proteomes" id="UP000274131">
    <property type="component" value="Unassembled WGS sequence"/>
</dbReference>
<feature type="transmembrane region" description="Helical" evidence="5">
    <location>
        <begin position="269"/>
        <end position="288"/>
    </location>
</feature>
<keyword evidence="3 5" id="KW-1133">Transmembrane helix</keyword>
<accession>A0A158QBG5</accession>
<feature type="transmembrane region" description="Helical" evidence="5">
    <location>
        <begin position="64"/>
        <end position="87"/>
    </location>
</feature>
<dbReference type="InterPro" id="IPR004752">
    <property type="entry name" value="AmpG_permease/AT-1"/>
</dbReference>
<name>A0A158QBG5_ENTVE</name>
<organism evidence="8">
    <name type="scientific">Enterobius vermicularis</name>
    <name type="common">Human pinworm</name>
    <dbReference type="NCBI Taxonomy" id="51028"/>
    <lineage>
        <taxon>Eukaryota</taxon>
        <taxon>Metazoa</taxon>
        <taxon>Ecdysozoa</taxon>
        <taxon>Nematoda</taxon>
        <taxon>Chromadorea</taxon>
        <taxon>Rhabditida</taxon>
        <taxon>Spirurina</taxon>
        <taxon>Oxyuridomorpha</taxon>
        <taxon>Oxyuroidea</taxon>
        <taxon>Oxyuridae</taxon>
        <taxon>Enterobius</taxon>
    </lineage>
</organism>
<evidence type="ECO:0000256" key="5">
    <source>
        <dbReference type="SAM" id="Phobius"/>
    </source>
</evidence>
<dbReference type="Gene3D" id="1.20.1250.20">
    <property type="entry name" value="MFS general substrate transporter like domains"/>
    <property type="match status" value="1"/>
</dbReference>
<dbReference type="AlphaFoldDB" id="A0A158QBG5"/>
<gene>
    <name evidence="6" type="ORF">EVEC_LOCUS9096</name>
</gene>
<dbReference type="SUPFAM" id="SSF103473">
    <property type="entry name" value="MFS general substrate transporter"/>
    <property type="match status" value="1"/>
</dbReference>
<evidence type="ECO:0000256" key="1">
    <source>
        <dbReference type="ARBA" id="ARBA00004141"/>
    </source>
</evidence>
<keyword evidence="4 5" id="KW-0472">Membrane</keyword>
<dbReference type="PANTHER" id="PTHR12778">
    <property type="entry name" value="SOLUTE CARRIER FAMILY 33 ACETYL-COA TRANSPORTER -RELATED"/>
    <property type="match status" value="1"/>
</dbReference>
<evidence type="ECO:0000256" key="4">
    <source>
        <dbReference type="ARBA" id="ARBA00023136"/>
    </source>
</evidence>
<proteinExistence type="predicted"/>
<dbReference type="EMBL" id="UXUI01009807">
    <property type="protein sequence ID" value="VDD94345.1"/>
    <property type="molecule type" value="Genomic_DNA"/>
</dbReference>
<dbReference type="InterPro" id="IPR024371">
    <property type="entry name" value="AcetylCoA_trans_1-like"/>
</dbReference>
<comment type="subcellular location">
    <subcellularLocation>
        <location evidence="1">Membrane</location>
        <topology evidence="1">Multi-pass membrane protein</topology>
    </subcellularLocation>
</comment>
<dbReference type="InterPro" id="IPR036259">
    <property type="entry name" value="MFS_trans_sf"/>
</dbReference>
<dbReference type="STRING" id="51028.A0A158QBG5"/>
<dbReference type="GO" id="GO:0035348">
    <property type="term" value="P:acetyl-CoA transmembrane transport"/>
    <property type="evidence" value="ECO:0007669"/>
    <property type="project" value="InterPro"/>
</dbReference>
<evidence type="ECO:0000256" key="3">
    <source>
        <dbReference type="ARBA" id="ARBA00022989"/>
    </source>
</evidence>
<reference evidence="8" key="1">
    <citation type="submission" date="2016-04" db="UniProtKB">
        <authorList>
            <consortium name="WormBaseParasite"/>
        </authorList>
    </citation>
    <scope>IDENTIFICATION</scope>
</reference>
<keyword evidence="2 5" id="KW-0812">Transmembrane</keyword>
<evidence type="ECO:0000313" key="7">
    <source>
        <dbReference type="Proteomes" id="UP000274131"/>
    </source>
</evidence>
<dbReference type="OrthoDB" id="6415790at2759"/>
<feature type="transmembrane region" description="Helical" evidence="5">
    <location>
        <begin position="163"/>
        <end position="190"/>
    </location>
</feature>
<dbReference type="PANTHER" id="PTHR12778:SF9">
    <property type="entry name" value="ACETYL-COENZYME A TRANSPORTER 1"/>
    <property type="match status" value="1"/>
</dbReference>
<dbReference type="GO" id="GO:0008521">
    <property type="term" value="F:acetyl-CoA transmembrane transporter activity"/>
    <property type="evidence" value="ECO:0007669"/>
    <property type="project" value="InterPro"/>
</dbReference>
<sequence length="307" mass="34728">MQNFDSEGFVFFWGWVFLTTTTLVLIFKKEVDHSVEPANDGEEVQLGIVDTYTVLWKIVRLKPMLWMLVVLLTGKFAFAATDGMTGLKLIGMGMPKDKLSSMAVFLTPLQIFLPWMIGKYTAGPRPLNIFLLAYPYRIFMGGVFAALVWWTPSFRVPDGDYPLILYAIWVVGYCFHQVASYCMFVSMMAFNAQISDPKIGGTYMTLLNTLNNLGGNWPVTLILSLTDYFTFKNCVAKGTKNVLYSCNTKTMADQCSKGGDVCEMAVDGYYIAVALCSVVGVIWYRVLFPRIKCFQKLPRKEWSVMKK</sequence>
<dbReference type="GO" id="GO:0016020">
    <property type="term" value="C:membrane"/>
    <property type="evidence" value="ECO:0007669"/>
    <property type="project" value="UniProtKB-SubCell"/>
</dbReference>
<keyword evidence="7" id="KW-1185">Reference proteome</keyword>
<feature type="transmembrane region" description="Helical" evidence="5">
    <location>
        <begin position="129"/>
        <end position="151"/>
    </location>
</feature>
<evidence type="ECO:0000313" key="6">
    <source>
        <dbReference type="EMBL" id="VDD94345.1"/>
    </source>
</evidence>
<dbReference type="Pfam" id="PF13000">
    <property type="entry name" value="Acatn"/>
    <property type="match status" value="2"/>
</dbReference>
<reference evidence="6 7" key="2">
    <citation type="submission" date="2018-10" db="EMBL/GenBank/DDBJ databases">
        <authorList>
            <consortium name="Pathogen Informatics"/>
        </authorList>
    </citation>
    <scope>NUCLEOTIDE SEQUENCE [LARGE SCALE GENOMIC DNA]</scope>
</reference>
<dbReference type="WBParaSite" id="EVEC_0000968601-mRNA-1">
    <property type="protein sequence ID" value="EVEC_0000968601-mRNA-1"/>
    <property type="gene ID" value="EVEC_0000968601"/>
</dbReference>
<protein>
    <submittedName>
        <fullName evidence="8">Acetyl-coenzyme A transporter 1</fullName>
    </submittedName>
</protein>
<evidence type="ECO:0000256" key="2">
    <source>
        <dbReference type="ARBA" id="ARBA00022692"/>
    </source>
</evidence>
<evidence type="ECO:0000313" key="8">
    <source>
        <dbReference type="WBParaSite" id="EVEC_0000968601-mRNA-1"/>
    </source>
</evidence>
<feature type="transmembrane region" description="Helical" evidence="5">
    <location>
        <begin position="99"/>
        <end position="117"/>
    </location>
</feature>